<evidence type="ECO:0000256" key="4">
    <source>
        <dbReference type="ARBA" id="ARBA00023002"/>
    </source>
</evidence>
<gene>
    <name evidence="9" type="ORF">H0A36_22230</name>
</gene>
<keyword evidence="4" id="KW-0560">Oxidoreductase</keyword>
<dbReference type="Gene3D" id="3.90.480.20">
    <property type="match status" value="1"/>
</dbReference>
<dbReference type="InterPro" id="IPR051329">
    <property type="entry name" value="NIR_SIR_4Fe-4S"/>
</dbReference>
<keyword evidence="5" id="KW-0408">Iron</keyword>
<dbReference type="InterPro" id="IPR005117">
    <property type="entry name" value="NiRdtase/SiRdtase_haem-b_fer"/>
</dbReference>
<evidence type="ECO:0000313" key="10">
    <source>
        <dbReference type="Proteomes" id="UP000569732"/>
    </source>
</evidence>
<accession>A0A853IDW3</accession>
<dbReference type="SUPFAM" id="SSF56014">
    <property type="entry name" value="Nitrite and sulphite reductase 4Fe-4S domain-like"/>
    <property type="match status" value="2"/>
</dbReference>
<evidence type="ECO:0000256" key="1">
    <source>
        <dbReference type="ARBA" id="ARBA00022485"/>
    </source>
</evidence>
<dbReference type="Gene3D" id="3.30.413.10">
    <property type="entry name" value="Sulfite Reductase Hemoprotein, domain 1"/>
    <property type="match status" value="2"/>
</dbReference>
<keyword evidence="6" id="KW-0411">Iron-sulfur</keyword>
<evidence type="ECO:0000256" key="6">
    <source>
        <dbReference type="ARBA" id="ARBA00023014"/>
    </source>
</evidence>
<name>A0A853IDW3_9GAMM</name>
<dbReference type="PANTHER" id="PTHR32439:SF9">
    <property type="entry name" value="BLR3264 PROTEIN"/>
    <property type="match status" value="1"/>
</dbReference>
<feature type="domain" description="Nitrite/sulphite reductase 4Fe-4S" evidence="7">
    <location>
        <begin position="411"/>
        <end position="548"/>
    </location>
</feature>
<evidence type="ECO:0000256" key="3">
    <source>
        <dbReference type="ARBA" id="ARBA00022723"/>
    </source>
</evidence>
<keyword evidence="3" id="KW-0479">Metal-binding</keyword>
<dbReference type="InterPro" id="IPR045854">
    <property type="entry name" value="NO2/SO3_Rdtase_4Fe4S_sf"/>
</dbReference>
<dbReference type="GO" id="GO:0016491">
    <property type="term" value="F:oxidoreductase activity"/>
    <property type="evidence" value="ECO:0007669"/>
    <property type="project" value="UniProtKB-KW"/>
</dbReference>
<feature type="domain" description="Nitrite/Sulfite reductase ferredoxin-like" evidence="8">
    <location>
        <begin position="53"/>
        <end position="109"/>
    </location>
</feature>
<dbReference type="InterPro" id="IPR036136">
    <property type="entry name" value="Nit/Sulf_reduc_fer-like_dom_sf"/>
</dbReference>
<evidence type="ECO:0000313" key="9">
    <source>
        <dbReference type="EMBL" id="NYZ68738.1"/>
    </source>
</evidence>
<proteinExistence type="predicted"/>
<feature type="domain" description="Nitrite/sulphite reductase 4Fe-4S" evidence="7">
    <location>
        <begin position="119"/>
        <end position="274"/>
    </location>
</feature>
<keyword evidence="10" id="KW-1185">Reference proteome</keyword>
<organism evidence="9 10">
    <name type="scientific">Spartinivicinus marinus</name>
    <dbReference type="NCBI Taxonomy" id="2994442"/>
    <lineage>
        <taxon>Bacteria</taxon>
        <taxon>Pseudomonadati</taxon>
        <taxon>Pseudomonadota</taxon>
        <taxon>Gammaproteobacteria</taxon>
        <taxon>Oceanospirillales</taxon>
        <taxon>Zooshikellaceae</taxon>
        <taxon>Spartinivicinus</taxon>
    </lineage>
</organism>
<dbReference type="RefSeq" id="WP_180570740.1">
    <property type="nucleotide sequence ID" value="NZ_JACCKB010000049.1"/>
</dbReference>
<dbReference type="FunFam" id="3.30.413.10:FF:000020">
    <property type="entry name" value="Sulfite reductase"/>
    <property type="match status" value="1"/>
</dbReference>
<evidence type="ECO:0000259" key="7">
    <source>
        <dbReference type="Pfam" id="PF01077"/>
    </source>
</evidence>
<dbReference type="Gene3D" id="3.90.480.10">
    <property type="entry name" value="Sulfite Reductase Hemoprotein,Domain 2"/>
    <property type="match status" value="1"/>
</dbReference>
<dbReference type="GO" id="GO:0020037">
    <property type="term" value="F:heme binding"/>
    <property type="evidence" value="ECO:0007669"/>
    <property type="project" value="InterPro"/>
</dbReference>
<dbReference type="AlphaFoldDB" id="A0A853IDW3"/>
<dbReference type="Proteomes" id="UP000569732">
    <property type="component" value="Unassembled WGS sequence"/>
</dbReference>
<dbReference type="InterPro" id="IPR006067">
    <property type="entry name" value="NO2/SO3_Rdtase_4Fe4S_dom"/>
</dbReference>
<dbReference type="FunFam" id="3.30.413.10:FF:000016">
    <property type="entry name" value="Sulfite reductase subunit beta"/>
    <property type="match status" value="1"/>
</dbReference>
<evidence type="ECO:0000256" key="5">
    <source>
        <dbReference type="ARBA" id="ARBA00023004"/>
    </source>
</evidence>
<comment type="caution">
    <text evidence="9">The sequence shown here is derived from an EMBL/GenBank/DDBJ whole genome shotgun (WGS) entry which is preliminary data.</text>
</comment>
<dbReference type="SUPFAM" id="SSF55124">
    <property type="entry name" value="Nitrite/Sulfite reductase N-terminal domain-like"/>
    <property type="match status" value="2"/>
</dbReference>
<dbReference type="Pfam" id="PF01077">
    <property type="entry name" value="NIR_SIR"/>
    <property type="match status" value="2"/>
</dbReference>
<dbReference type="GO" id="GO:0046872">
    <property type="term" value="F:metal ion binding"/>
    <property type="evidence" value="ECO:0007669"/>
    <property type="project" value="UniProtKB-KW"/>
</dbReference>
<reference evidence="9 10" key="1">
    <citation type="submission" date="2020-07" db="EMBL/GenBank/DDBJ databases">
        <title>Endozoicomonas sp. nov., isolated from sediment.</title>
        <authorList>
            <person name="Gu T."/>
        </authorList>
    </citation>
    <scope>NUCLEOTIDE SEQUENCE [LARGE SCALE GENOMIC DNA]</scope>
    <source>
        <strain evidence="9 10">SM1973</strain>
    </source>
</reference>
<keyword evidence="1" id="KW-0004">4Fe-4S</keyword>
<evidence type="ECO:0000259" key="8">
    <source>
        <dbReference type="Pfam" id="PF03460"/>
    </source>
</evidence>
<dbReference type="Pfam" id="PF03460">
    <property type="entry name" value="NIR_SIR_ferr"/>
    <property type="match status" value="2"/>
</dbReference>
<sequence length="552" mass="61896">MYIYDQYDQTIVDERVTQFREQTRRYLAGELADTEFLPLRLQNGLYIQRFAPMLRVAIPYGMASSKQLRKLAEIARKYDKGYVHFSTRQNVQYNWPQLEQVPDILAELATVQMHAIQTSGNCIRNTTTDQFAGVAADEIVDPRPYCEIIRQWSTFHPEFAFLPRKFKIAVNAAKQDRAAALVHDIGLYLVKNEAGEIGFKVIVGGGLGRTPLIGTVIREFLPEQHLLSYLDAVLRVYNRYGRRDNKYKARIKILVKALGTELFSQKVEAEWEHIKDGATTLTQQEINRVTSHFSVPAYEALPATSQQLAQQLADDPNFNHWYQQNVNAHKVPGYSIVTFSLKPTGVAPGDVTDKQLEAAADLADQYSFGEARVSHQQNLVLADVKQNDLYPLWQAAIQHGFATPNIGLLTDIICCPGGDFCALANAKSIPIAEAIQSRFDDLDYLHDIGELDLNISGCMNACGHHHVGHIGILGVDKKGEEFYQVQVGGNAGSDASLGKILGPSFAKEDVPNVIAKLLTVYVSQRTPEERFIDTYRRIGIKPFKEQVYAKAH</sequence>
<dbReference type="EMBL" id="JACCKB010000049">
    <property type="protein sequence ID" value="NYZ68738.1"/>
    <property type="molecule type" value="Genomic_DNA"/>
</dbReference>
<protein>
    <submittedName>
        <fullName evidence="9">Nitrite/sulfite reductase</fullName>
    </submittedName>
</protein>
<keyword evidence="2" id="KW-0349">Heme</keyword>
<evidence type="ECO:0000256" key="2">
    <source>
        <dbReference type="ARBA" id="ARBA00022617"/>
    </source>
</evidence>
<dbReference type="PANTHER" id="PTHR32439">
    <property type="entry name" value="FERREDOXIN--NITRITE REDUCTASE, CHLOROPLASTIC"/>
    <property type="match status" value="1"/>
</dbReference>
<feature type="domain" description="Nitrite/Sulfite reductase ferredoxin-like" evidence="8">
    <location>
        <begin position="346"/>
        <end position="395"/>
    </location>
</feature>
<dbReference type="GO" id="GO:0051539">
    <property type="term" value="F:4 iron, 4 sulfur cluster binding"/>
    <property type="evidence" value="ECO:0007669"/>
    <property type="project" value="UniProtKB-KW"/>
</dbReference>